<dbReference type="SUPFAM" id="SSF63712">
    <property type="entry name" value="Nicotinic receptor ligand binding domain-like"/>
    <property type="match status" value="1"/>
</dbReference>
<dbReference type="InterPro" id="IPR036719">
    <property type="entry name" value="Neuro-gated_channel_TM_sf"/>
</dbReference>
<sequence length="562" mass="63466">MQYAKQIAHKTAAFTMSGIPATNFTKKDSISKVDPGQRIVTMESCRKYNVYNTVKAVLCEGGVLTIPSRFTHVRNADRDLFAVLDFEPSHPKMVALLCYYNNGCYSCIHIPGVGEGSGPPPHDPHVRNADRDLFAVLDFEPSHPKMVALLCYYNNGCYSCIQINIFILPMSFGGTSTDYDNLYNTILTGYNKDGRPVLDQGTAINVTISFTLITIANLDEVTSEMITVGSFTIAWKDEKLRWTPSSHGNTLTLTIDESVVWKPSMTFLNPMSTNVGLLGMKQSRIKYFEDGSAYWMIADRYQTTCDFDTRYFPFDEQTCDMRVMAWDYSTQEVLMYPEKTTVDLNHFSENGAWELVSTETRTETLSTFSVVVFSLKLKRRAMFFVTNLLIPVFTILMLNTLVFILPSDSGERVGYSITCLLALAVFLTYVSEGLPQVSKPMPVMGYVLTVYLLISALICVETIFILRLHHKDENEQMSPFFTKIYNILTCSTCKKRSGAVETSSSHIDLEKVKEFNDEKKPEPLSLTWKKLSSRLDKICFISNLSVVVFVAVIFFLLVTVKL</sequence>
<name>K1Q996_MAGGI</name>
<keyword evidence="7" id="KW-0675">Receptor</keyword>
<feature type="domain" description="Neurotransmitter-gated ion-channel ligand-binding" evidence="5">
    <location>
        <begin position="181"/>
        <end position="380"/>
    </location>
</feature>
<gene>
    <name evidence="7" type="ORF">CGI_10008612</name>
</gene>
<feature type="domain" description="Neurotransmitter-gated ion-channel transmembrane" evidence="6">
    <location>
        <begin position="388"/>
        <end position="483"/>
    </location>
</feature>
<dbReference type="GO" id="GO:0005230">
    <property type="term" value="F:extracellular ligand-gated monoatomic ion channel activity"/>
    <property type="evidence" value="ECO:0007669"/>
    <property type="project" value="InterPro"/>
</dbReference>
<evidence type="ECO:0000256" key="3">
    <source>
        <dbReference type="ARBA" id="ARBA00022989"/>
    </source>
</evidence>
<dbReference type="CDD" id="cd19051">
    <property type="entry name" value="LGIC_TM_cation"/>
    <property type="match status" value="1"/>
</dbReference>
<dbReference type="Gene3D" id="2.70.170.10">
    <property type="entry name" value="Neurotransmitter-gated ion-channel ligand-binding domain"/>
    <property type="match status" value="1"/>
</dbReference>
<dbReference type="InterPro" id="IPR038050">
    <property type="entry name" value="Neuro_actylchol_rec"/>
</dbReference>
<dbReference type="InParanoid" id="K1Q996"/>
<proteinExistence type="predicted"/>
<dbReference type="HOGENOM" id="CLU_018074_0_1_1"/>
<dbReference type="Pfam" id="PF02931">
    <property type="entry name" value="Neur_chan_LBD"/>
    <property type="match status" value="1"/>
</dbReference>
<keyword evidence="2" id="KW-0812">Transmembrane</keyword>
<dbReference type="EMBL" id="JH816711">
    <property type="protein sequence ID" value="EKC33302.1"/>
    <property type="molecule type" value="Genomic_DNA"/>
</dbReference>
<evidence type="ECO:0000256" key="2">
    <source>
        <dbReference type="ARBA" id="ARBA00022692"/>
    </source>
</evidence>
<accession>K1Q996</accession>
<keyword evidence="4" id="KW-0472">Membrane</keyword>
<dbReference type="Pfam" id="PF02932">
    <property type="entry name" value="Neur_chan_memb"/>
    <property type="match status" value="1"/>
</dbReference>
<evidence type="ECO:0000259" key="5">
    <source>
        <dbReference type="Pfam" id="PF02931"/>
    </source>
</evidence>
<keyword evidence="3" id="KW-1133">Transmembrane helix</keyword>
<evidence type="ECO:0000256" key="4">
    <source>
        <dbReference type="ARBA" id="ARBA00023136"/>
    </source>
</evidence>
<protein>
    <submittedName>
        <fullName evidence="7">Neuronal acetylcholine receptor subunit alpha-6</fullName>
    </submittedName>
</protein>
<dbReference type="GO" id="GO:0016020">
    <property type="term" value="C:membrane"/>
    <property type="evidence" value="ECO:0007669"/>
    <property type="project" value="UniProtKB-SubCell"/>
</dbReference>
<dbReference type="InterPro" id="IPR006201">
    <property type="entry name" value="Neur_channel"/>
</dbReference>
<dbReference type="InterPro" id="IPR006202">
    <property type="entry name" value="Neur_chan_lig-bd"/>
</dbReference>
<comment type="subcellular location">
    <subcellularLocation>
        <location evidence="1">Membrane</location>
        <topology evidence="1">Multi-pass membrane protein</topology>
    </subcellularLocation>
</comment>
<evidence type="ECO:0000259" key="6">
    <source>
        <dbReference type="Pfam" id="PF02932"/>
    </source>
</evidence>
<dbReference type="SUPFAM" id="SSF90112">
    <property type="entry name" value="Neurotransmitter-gated ion-channel transmembrane pore"/>
    <property type="match status" value="1"/>
</dbReference>
<dbReference type="CDD" id="cd18989">
    <property type="entry name" value="LGIC_ECD_cation"/>
    <property type="match status" value="1"/>
</dbReference>
<dbReference type="PRINTS" id="PR00252">
    <property type="entry name" value="NRIONCHANNEL"/>
</dbReference>
<dbReference type="InterPro" id="IPR036734">
    <property type="entry name" value="Neur_chan_lig-bd_sf"/>
</dbReference>
<dbReference type="InterPro" id="IPR006029">
    <property type="entry name" value="Neurotrans-gated_channel_TM"/>
</dbReference>
<dbReference type="FunFam" id="2.70.170.10:FF:000028">
    <property type="entry name" value="AcetylCholine Receptor"/>
    <property type="match status" value="1"/>
</dbReference>
<evidence type="ECO:0000256" key="1">
    <source>
        <dbReference type="ARBA" id="ARBA00004141"/>
    </source>
</evidence>
<reference evidence="7" key="1">
    <citation type="journal article" date="2012" name="Nature">
        <title>The oyster genome reveals stress adaptation and complexity of shell formation.</title>
        <authorList>
            <person name="Zhang G."/>
            <person name="Fang X."/>
            <person name="Guo X."/>
            <person name="Li L."/>
            <person name="Luo R."/>
            <person name="Xu F."/>
            <person name="Yang P."/>
            <person name="Zhang L."/>
            <person name="Wang X."/>
            <person name="Qi H."/>
            <person name="Xiong Z."/>
            <person name="Que H."/>
            <person name="Xie Y."/>
            <person name="Holland P.W."/>
            <person name="Paps J."/>
            <person name="Zhu Y."/>
            <person name="Wu F."/>
            <person name="Chen Y."/>
            <person name="Wang J."/>
            <person name="Peng C."/>
            <person name="Meng J."/>
            <person name="Yang L."/>
            <person name="Liu J."/>
            <person name="Wen B."/>
            <person name="Zhang N."/>
            <person name="Huang Z."/>
            <person name="Zhu Q."/>
            <person name="Feng Y."/>
            <person name="Mount A."/>
            <person name="Hedgecock D."/>
            <person name="Xu Z."/>
            <person name="Liu Y."/>
            <person name="Domazet-Loso T."/>
            <person name="Du Y."/>
            <person name="Sun X."/>
            <person name="Zhang S."/>
            <person name="Liu B."/>
            <person name="Cheng P."/>
            <person name="Jiang X."/>
            <person name="Li J."/>
            <person name="Fan D."/>
            <person name="Wang W."/>
            <person name="Fu W."/>
            <person name="Wang T."/>
            <person name="Wang B."/>
            <person name="Zhang J."/>
            <person name="Peng Z."/>
            <person name="Li Y."/>
            <person name="Li N."/>
            <person name="Wang J."/>
            <person name="Chen M."/>
            <person name="He Y."/>
            <person name="Tan F."/>
            <person name="Song X."/>
            <person name="Zheng Q."/>
            <person name="Huang R."/>
            <person name="Yang H."/>
            <person name="Du X."/>
            <person name="Chen L."/>
            <person name="Yang M."/>
            <person name="Gaffney P.M."/>
            <person name="Wang S."/>
            <person name="Luo L."/>
            <person name="She Z."/>
            <person name="Ming Y."/>
            <person name="Huang W."/>
            <person name="Zhang S."/>
            <person name="Huang B."/>
            <person name="Zhang Y."/>
            <person name="Qu T."/>
            <person name="Ni P."/>
            <person name="Miao G."/>
            <person name="Wang J."/>
            <person name="Wang Q."/>
            <person name="Steinberg C.E."/>
            <person name="Wang H."/>
            <person name="Li N."/>
            <person name="Qian L."/>
            <person name="Zhang G."/>
            <person name="Li Y."/>
            <person name="Yang H."/>
            <person name="Liu X."/>
            <person name="Wang J."/>
            <person name="Yin Y."/>
            <person name="Wang J."/>
        </authorList>
    </citation>
    <scope>NUCLEOTIDE SEQUENCE [LARGE SCALE GENOMIC DNA]</scope>
    <source>
        <strain evidence="7">05x7-T-G4-1.051#20</strain>
    </source>
</reference>
<evidence type="ECO:0000313" key="7">
    <source>
        <dbReference type="EMBL" id="EKC33302.1"/>
    </source>
</evidence>
<dbReference type="AlphaFoldDB" id="K1Q996"/>
<dbReference type="Gene3D" id="1.20.58.390">
    <property type="entry name" value="Neurotransmitter-gated ion-channel transmembrane domain"/>
    <property type="match status" value="1"/>
</dbReference>
<dbReference type="PANTHER" id="PTHR18945">
    <property type="entry name" value="NEUROTRANSMITTER GATED ION CHANNEL"/>
    <property type="match status" value="1"/>
</dbReference>
<organism evidence="7">
    <name type="scientific">Magallana gigas</name>
    <name type="common">Pacific oyster</name>
    <name type="synonym">Crassostrea gigas</name>
    <dbReference type="NCBI Taxonomy" id="29159"/>
    <lineage>
        <taxon>Eukaryota</taxon>
        <taxon>Metazoa</taxon>
        <taxon>Spiralia</taxon>
        <taxon>Lophotrochozoa</taxon>
        <taxon>Mollusca</taxon>
        <taxon>Bivalvia</taxon>
        <taxon>Autobranchia</taxon>
        <taxon>Pteriomorphia</taxon>
        <taxon>Ostreida</taxon>
        <taxon>Ostreoidea</taxon>
        <taxon>Ostreidae</taxon>
        <taxon>Magallana</taxon>
    </lineage>
</organism>
<dbReference type="GO" id="GO:0004888">
    <property type="term" value="F:transmembrane signaling receptor activity"/>
    <property type="evidence" value="ECO:0007669"/>
    <property type="project" value="InterPro"/>
</dbReference>